<reference evidence="2" key="2">
    <citation type="submission" date="2023-05" db="EMBL/GenBank/DDBJ databases">
        <authorList>
            <person name="Fouks B."/>
        </authorList>
    </citation>
    <scope>NUCLEOTIDE SEQUENCE</scope>
    <source>
        <strain evidence="2">Stay&amp;Tobe</strain>
        <tissue evidence="2">Testes</tissue>
    </source>
</reference>
<organism evidence="2 3">
    <name type="scientific">Diploptera punctata</name>
    <name type="common">Pacific beetle cockroach</name>
    <dbReference type="NCBI Taxonomy" id="6984"/>
    <lineage>
        <taxon>Eukaryota</taxon>
        <taxon>Metazoa</taxon>
        <taxon>Ecdysozoa</taxon>
        <taxon>Arthropoda</taxon>
        <taxon>Hexapoda</taxon>
        <taxon>Insecta</taxon>
        <taxon>Pterygota</taxon>
        <taxon>Neoptera</taxon>
        <taxon>Polyneoptera</taxon>
        <taxon>Dictyoptera</taxon>
        <taxon>Blattodea</taxon>
        <taxon>Blaberoidea</taxon>
        <taxon>Blaberidae</taxon>
        <taxon>Diplopterinae</taxon>
        <taxon>Diploptera</taxon>
    </lineage>
</organism>
<keyword evidence="3" id="KW-1185">Reference proteome</keyword>
<feature type="non-terminal residue" evidence="2">
    <location>
        <position position="128"/>
    </location>
</feature>
<accession>A0AAD8ENH6</accession>
<comment type="caution">
    <text evidence="2">The sequence shown here is derived from an EMBL/GenBank/DDBJ whole genome shotgun (WGS) entry which is preliminary data.</text>
</comment>
<protein>
    <submittedName>
        <fullName evidence="2">Uncharacterized protein</fullName>
    </submittedName>
</protein>
<evidence type="ECO:0000313" key="2">
    <source>
        <dbReference type="EMBL" id="KAJ9596249.1"/>
    </source>
</evidence>
<name>A0AAD8ENH6_DIPPU</name>
<evidence type="ECO:0000313" key="3">
    <source>
        <dbReference type="Proteomes" id="UP001233999"/>
    </source>
</evidence>
<sequence>FPGNEMRAMPRPEVVASSIVTTYTDFEDHLEAKDQDEIYRSSVLPGRCLRERNTPVKSTPNIPSKLKTPRVHTPAKPPRKNLTPSNILKTPRSVPRNIRGVQNSPLYHKSAATTPRLAVAKTRLPIII</sequence>
<proteinExistence type="predicted"/>
<evidence type="ECO:0000256" key="1">
    <source>
        <dbReference type="SAM" id="MobiDB-lite"/>
    </source>
</evidence>
<gene>
    <name evidence="2" type="ORF">L9F63_027127</name>
</gene>
<reference evidence="2" key="1">
    <citation type="journal article" date="2023" name="IScience">
        <title>Live-bearing cockroach genome reveals convergent evolutionary mechanisms linked to viviparity in insects and beyond.</title>
        <authorList>
            <person name="Fouks B."/>
            <person name="Harrison M.C."/>
            <person name="Mikhailova A.A."/>
            <person name="Marchal E."/>
            <person name="English S."/>
            <person name="Carruthers M."/>
            <person name="Jennings E.C."/>
            <person name="Chiamaka E.L."/>
            <person name="Frigard R.A."/>
            <person name="Pippel M."/>
            <person name="Attardo G.M."/>
            <person name="Benoit J.B."/>
            <person name="Bornberg-Bauer E."/>
            <person name="Tobe S.S."/>
        </authorList>
    </citation>
    <scope>NUCLEOTIDE SEQUENCE</scope>
    <source>
        <strain evidence="2">Stay&amp;Tobe</strain>
    </source>
</reference>
<dbReference type="AlphaFoldDB" id="A0AAD8ENH6"/>
<feature type="region of interest" description="Disordered" evidence="1">
    <location>
        <begin position="50"/>
        <end position="105"/>
    </location>
</feature>
<dbReference type="EMBL" id="JASPKZ010002074">
    <property type="protein sequence ID" value="KAJ9596249.1"/>
    <property type="molecule type" value="Genomic_DNA"/>
</dbReference>
<dbReference type="Proteomes" id="UP001233999">
    <property type="component" value="Unassembled WGS sequence"/>
</dbReference>